<organism evidence="1 2">
    <name type="scientific">Anaerovibrio slackiae</name>
    <dbReference type="NCBI Taxonomy" id="2652309"/>
    <lineage>
        <taxon>Bacteria</taxon>
        <taxon>Bacillati</taxon>
        <taxon>Bacillota</taxon>
        <taxon>Negativicutes</taxon>
        <taxon>Selenomonadales</taxon>
        <taxon>Selenomonadaceae</taxon>
        <taxon>Anaerovibrio</taxon>
    </lineage>
</organism>
<dbReference type="Pfam" id="PF12669">
    <property type="entry name" value="FeoB_associated"/>
    <property type="match status" value="1"/>
</dbReference>
<keyword evidence="2" id="KW-1185">Reference proteome</keyword>
<dbReference type="Proteomes" id="UP000433181">
    <property type="component" value="Unassembled WGS sequence"/>
</dbReference>
<dbReference type="EMBL" id="VUNR01000013">
    <property type="protein sequence ID" value="MSU08919.1"/>
    <property type="molecule type" value="Genomic_DNA"/>
</dbReference>
<accession>A0A6I2UGT3</accession>
<evidence type="ECO:0000313" key="2">
    <source>
        <dbReference type="Proteomes" id="UP000433181"/>
    </source>
</evidence>
<name>A0A6I2UGT3_9FIRM</name>
<dbReference type="RefSeq" id="WP_154407084.1">
    <property type="nucleotide sequence ID" value="NZ_VUNR01000013.1"/>
</dbReference>
<gene>
    <name evidence="1" type="ORF">FYJ84_07975</name>
</gene>
<comment type="caution">
    <text evidence="1">The sequence shown here is derived from an EMBL/GenBank/DDBJ whole genome shotgun (WGS) entry which is preliminary data.</text>
</comment>
<evidence type="ECO:0000313" key="1">
    <source>
        <dbReference type="EMBL" id="MSU08919.1"/>
    </source>
</evidence>
<dbReference type="AlphaFoldDB" id="A0A6I2UGT3"/>
<reference evidence="1 2" key="1">
    <citation type="submission" date="2019-08" db="EMBL/GenBank/DDBJ databases">
        <title>In-depth cultivation of the pig gut microbiome towards novel bacterial diversity and tailored functional studies.</title>
        <authorList>
            <person name="Wylensek D."/>
            <person name="Hitch T.C.A."/>
            <person name="Clavel T."/>
        </authorList>
    </citation>
    <scope>NUCLEOTIDE SEQUENCE [LARGE SCALE GENOMIC DNA]</scope>
    <source>
        <strain evidence="1 2">WCA-693-APC-5D-A</strain>
    </source>
</reference>
<sequence length="63" mass="6414">MATYVIGLLILVLLFLAGRHVVNNFRTGGHDCCGCTGCSRNGDSAGEAEGAAKAGCSCCALHK</sequence>
<proteinExistence type="predicted"/>
<protein>
    <submittedName>
        <fullName evidence="1">FeoB-associated Cys-rich membrane protein</fullName>
    </submittedName>
</protein>
<dbReference type="GeneID" id="96778852"/>